<proteinExistence type="predicted"/>
<evidence type="ECO:0000313" key="2">
    <source>
        <dbReference type="Proteomes" id="UP000663942"/>
    </source>
</evidence>
<organism evidence="1 2">
    <name type="scientific">Brevundimonas pondensis</name>
    <dbReference type="NCBI Taxonomy" id="2774189"/>
    <lineage>
        <taxon>Bacteria</taxon>
        <taxon>Pseudomonadati</taxon>
        <taxon>Pseudomonadota</taxon>
        <taxon>Alphaproteobacteria</taxon>
        <taxon>Caulobacterales</taxon>
        <taxon>Caulobacteraceae</taxon>
        <taxon>Brevundimonas</taxon>
    </lineage>
</organism>
<dbReference type="Proteomes" id="UP000663942">
    <property type="component" value="Chromosome"/>
</dbReference>
<accession>A0ABX7SLF0</accession>
<sequence>MTRASDVGADHVARLRGRNLGWAAIARMTGASEVDLKRLYGGLAVDPVAPPPMDGATAAGRVRSALIAAGMDQPSARIIARLWRANGGRMTAAQLTLGLMTISVSGGGDSDADRVRRVQAARRAAQAMGVEFQGAGRGTGLTVKGLARLSEMAGLKPDLDVAA</sequence>
<dbReference type="RefSeq" id="WP_207825190.1">
    <property type="nucleotide sequence ID" value="NZ_CP062006.1"/>
</dbReference>
<keyword evidence="2" id="KW-1185">Reference proteome</keyword>
<reference evidence="1 2" key="1">
    <citation type="submission" date="2020-09" db="EMBL/GenBank/DDBJ databases">
        <title>Brevundimonas sp. LVF1 isolated from an oligotrophic pond in Goettingen, Germany.</title>
        <authorList>
            <person name="Friedrich I."/>
            <person name="Klassen A."/>
            <person name="Neubauer H."/>
            <person name="Schneider D."/>
            <person name="Hertel R."/>
            <person name="Daniel R."/>
        </authorList>
    </citation>
    <scope>NUCLEOTIDE SEQUENCE [LARGE SCALE GENOMIC DNA]</scope>
    <source>
        <strain evidence="1 2">LVF1</strain>
    </source>
</reference>
<gene>
    <name evidence="1" type="ORF">IFE19_01820</name>
</gene>
<name>A0ABX7SLF0_9CAUL</name>
<protein>
    <submittedName>
        <fullName evidence="1">Uncharacterized protein</fullName>
    </submittedName>
</protein>
<evidence type="ECO:0000313" key="1">
    <source>
        <dbReference type="EMBL" id="QTC88169.1"/>
    </source>
</evidence>
<dbReference type="EMBL" id="CP062006">
    <property type="protein sequence ID" value="QTC88169.1"/>
    <property type="molecule type" value="Genomic_DNA"/>
</dbReference>